<sequence>MQFNLSYSITMTFLRSLKTPVGTSSLVFFALLAAWTLPAKAQNPTAADLSPEPIELSQVEISQVGIPRNQAGVSRNFIGIGGNIGFDDDSTIGDSGFAVISKLSLADNISLRPAAVIDDDVTFLVPVTYNFVSRAVDIGPRSLVPYVGGGVAISTEDDSEVAGLISAGVDVPISSQFTANGQANLSIADETGFSILLGIGYNFSGL</sequence>
<dbReference type="EMBL" id="JBHZOL010000119">
    <property type="protein sequence ID" value="MFE4108616.1"/>
    <property type="molecule type" value="Genomic_DNA"/>
</dbReference>
<accession>A0ABW6IK76</accession>
<keyword evidence="3" id="KW-1185">Reference proteome</keyword>
<gene>
    <name evidence="2" type="ORF">ACFVKH_20260</name>
</gene>
<evidence type="ECO:0000256" key="1">
    <source>
        <dbReference type="SAM" id="SignalP"/>
    </source>
</evidence>
<evidence type="ECO:0000313" key="2">
    <source>
        <dbReference type="EMBL" id="MFE4108616.1"/>
    </source>
</evidence>
<keyword evidence="1" id="KW-0732">Signal</keyword>
<evidence type="ECO:0008006" key="4">
    <source>
        <dbReference type="Google" id="ProtNLM"/>
    </source>
</evidence>
<comment type="caution">
    <text evidence="2">The sequence shown here is derived from an EMBL/GenBank/DDBJ whole genome shotgun (WGS) entry which is preliminary data.</text>
</comment>
<protein>
    <recommendedName>
        <fullName evidence="4">Outer membrane protein beta-barrel domain-containing protein</fullName>
    </recommendedName>
</protein>
<feature type="signal peptide" evidence="1">
    <location>
        <begin position="1"/>
        <end position="41"/>
    </location>
</feature>
<dbReference type="RefSeq" id="WP_377968241.1">
    <property type="nucleotide sequence ID" value="NZ_JBHZOL010000119.1"/>
</dbReference>
<proteinExistence type="predicted"/>
<feature type="chain" id="PRO_5045340744" description="Outer membrane protein beta-barrel domain-containing protein" evidence="1">
    <location>
        <begin position="42"/>
        <end position="206"/>
    </location>
</feature>
<dbReference type="SUPFAM" id="SSF56925">
    <property type="entry name" value="OMPA-like"/>
    <property type="match status" value="1"/>
</dbReference>
<reference evidence="2 3" key="1">
    <citation type="submission" date="2024-10" db="EMBL/GenBank/DDBJ databases">
        <authorList>
            <person name="Ratan Roy A."/>
            <person name="Morales Sandoval P.H."/>
            <person name="De Los Santos Villalobos S."/>
            <person name="Chakraborty S."/>
            <person name="Mukherjee J."/>
        </authorList>
    </citation>
    <scope>NUCLEOTIDE SEQUENCE [LARGE SCALE GENOMIC DNA]</scope>
    <source>
        <strain evidence="2 3">S1</strain>
    </source>
</reference>
<dbReference type="Proteomes" id="UP001600165">
    <property type="component" value="Unassembled WGS sequence"/>
</dbReference>
<name>A0ABW6IK76_9CYAN</name>
<dbReference type="InterPro" id="IPR011250">
    <property type="entry name" value="OMP/PagP_B-barrel"/>
</dbReference>
<organism evidence="2 3">
    <name type="scientific">Almyronema epifaneia S1</name>
    <dbReference type="NCBI Taxonomy" id="2991925"/>
    <lineage>
        <taxon>Bacteria</taxon>
        <taxon>Bacillati</taxon>
        <taxon>Cyanobacteriota</taxon>
        <taxon>Cyanophyceae</taxon>
        <taxon>Nodosilineales</taxon>
        <taxon>Nodosilineaceae</taxon>
        <taxon>Almyronema</taxon>
        <taxon>Almyronema epifaneia</taxon>
    </lineage>
</organism>
<evidence type="ECO:0000313" key="3">
    <source>
        <dbReference type="Proteomes" id="UP001600165"/>
    </source>
</evidence>